<evidence type="ECO:0000313" key="3">
    <source>
        <dbReference type="Proteomes" id="UP000636518"/>
    </source>
</evidence>
<organism evidence="1">
    <name type="scientific">Pseudomonas zanjanensis</name>
    <dbReference type="NCBI Taxonomy" id="2745496"/>
    <lineage>
        <taxon>Bacteria</taxon>
        <taxon>Pseudomonadati</taxon>
        <taxon>Pseudomonadota</taxon>
        <taxon>Gammaproteobacteria</taxon>
        <taxon>Pseudomonadales</taxon>
        <taxon>Pseudomonadaceae</taxon>
        <taxon>Pseudomonas</taxon>
    </lineage>
</organism>
<evidence type="ECO:0000313" key="1">
    <source>
        <dbReference type="EMBL" id="MBC3388413.1"/>
    </source>
</evidence>
<dbReference type="Proteomes" id="UP000636518">
    <property type="component" value="Unassembled WGS sequence"/>
</dbReference>
<dbReference type="AlphaFoldDB" id="A0A923JHW4"/>
<gene>
    <name evidence="2" type="ORF">HU715_011340</name>
    <name evidence="1" type="ORF">HU715_01975</name>
</gene>
<name>A0A923JHW4_9PSED</name>
<evidence type="ECO:0000313" key="2">
    <source>
        <dbReference type="EMBL" id="MBV4495962.1"/>
    </source>
</evidence>
<sequence length="97" mass="11518">MDERQTIIKNQIRAMVIGGESDEITYRSEWLGYLPFPVFHWIEHQGESFSSDFPFDWTLEDLASLERMGFLEILEAYENPDDPFDRDIRYRVHVGCV</sequence>
<dbReference type="RefSeq" id="WP_186704797.1">
    <property type="nucleotide sequence ID" value="NZ_JABWRB020000001.1"/>
</dbReference>
<reference evidence="1" key="2">
    <citation type="submission" date="2020-07" db="EMBL/GenBank/DDBJ databases">
        <authorList>
            <person name="Lood C."/>
            <person name="Girard L."/>
        </authorList>
    </citation>
    <scope>NUCLEOTIDE SEQUENCE</scope>
    <source>
        <strain evidence="1">SWRI12</strain>
    </source>
</reference>
<proteinExistence type="predicted"/>
<reference evidence="1 3" key="1">
    <citation type="journal article" date="2020" name="Microorganisms">
        <title>Reliable Identification of Environmental Pseudomonas Isolates Using the rpoD Gene.</title>
        <authorList>
            <consortium name="The Broad Institute Genome Sequencing Platform"/>
            <person name="Girard L."/>
            <person name="Lood C."/>
            <person name="Rokni-Zadeh H."/>
            <person name="van Noort V."/>
            <person name="Lavigne R."/>
            <person name="De Mot R."/>
        </authorList>
    </citation>
    <scope>NUCLEOTIDE SEQUENCE</scope>
    <source>
        <strain evidence="1 3">SWRI12</strain>
    </source>
</reference>
<accession>A0A923JHW4</accession>
<keyword evidence="3" id="KW-1185">Reference proteome</keyword>
<protein>
    <submittedName>
        <fullName evidence="1">Uncharacterized protein</fullName>
    </submittedName>
</protein>
<dbReference type="EMBL" id="JABWRB010000002">
    <property type="protein sequence ID" value="MBC3388413.1"/>
    <property type="molecule type" value="Genomic_DNA"/>
</dbReference>
<reference evidence="2" key="3">
    <citation type="submission" date="2021-06" db="EMBL/GenBank/DDBJ databases">
        <title>Updating the genus Pseudomonas: Description of 43 new species and partition of the Pseudomonas putida group.</title>
        <authorList>
            <person name="Girard L."/>
            <person name="Lood C."/>
            <person name="Vandamme P."/>
            <person name="Rokni-Zadeh H."/>
            <person name="Van Noort V."/>
            <person name="Hofte M."/>
            <person name="Lavigne R."/>
            <person name="De Mot R."/>
        </authorList>
    </citation>
    <scope>NUCLEOTIDE SEQUENCE</scope>
    <source>
        <strain evidence="2">SWRI12</strain>
    </source>
</reference>
<comment type="caution">
    <text evidence="1">The sequence shown here is derived from an EMBL/GenBank/DDBJ whole genome shotgun (WGS) entry which is preliminary data.</text>
</comment>
<dbReference type="EMBL" id="JABWRB020000001">
    <property type="protein sequence ID" value="MBV4495962.1"/>
    <property type="molecule type" value="Genomic_DNA"/>
</dbReference>